<dbReference type="EMBL" id="VMSO01000002">
    <property type="protein sequence ID" value="KAA8502410.1"/>
    <property type="molecule type" value="Genomic_DNA"/>
</dbReference>
<evidence type="ECO:0000256" key="2">
    <source>
        <dbReference type="ARBA" id="ARBA00012652"/>
    </source>
</evidence>
<feature type="domain" description="Alpha-L-rhamnosidase concanavalin-like" evidence="4">
    <location>
        <begin position="305"/>
        <end position="402"/>
    </location>
</feature>
<dbReference type="InterPro" id="IPR016007">
    <property type="entry name" value="Alpha_rhamnosid"/>
</dbReference>
<keyword evidence="3" id="KW-0378">Hydrolase</keyword>
<dbReference type="Pfam" id="PF17390">
    <property type="entry name" value="Bac_rhamnosid_C"/>
    <property type="match status" value="1"/>
</dbReference>
<keyword evidence="9" id="KW-1185">Reference proteome</keyword>
<evidence type="ECO:0000313" key="9">
    <source>
        <dbReference type="Proteomes" id="UP000322025"/>
    </source>
</evidence>
<evidence type="ECO:0000259" key="5">
    <source>
        <dbReference type="Pfam" id="PF08531"/>
    </source>
</evidence>
<proteinExistence type="predicted"/>
<dbReference type="RefSeq" id="WP_150310138.1">
    <property type="nucleotide sequence ID" value="NZ_VMSO01000002.1"/>
</dbReference>
<dbReference type="Pfam" id="PF08531">
    <property type="entry name" value="Bac_rhamnosid_N"/>
    <property type="match status" value="1"/>
</dbReference>
<evidence type="ECO:0000259" key="6">
    <source>
        <dbReference type="Pfam" id="PF17389"/>
    </source>
</evidence>
<dbReference type="GO" id="GO:0030596">
    <property type="term" value="F:alpha-L-rhamnosidase activity"/>
    <property type="evidence" value="ECO:0007669"/>
    <property type="project" value="UniProtKB-EC"/>
</dbReference>
<evidence type="ECO:0000256" key="3">
    <source>
        <dbReference type="ARBA" id="ARBA00022801"/>
    </source>
</evidence>
<sequence length="909" mass="103180">MKIYDLRTEYRENPIGLAVKSPRFSWKMRTDEKNTVQNIYRIEVTDNGKTVWDTGMQESRDSVLVPYEGELLCDETLYTVKVTVWDNYGRAGSAETTFETGVFDPQTFRAEMITHDFEQEETACPVFYKNILLKGDVKKARLYATAQGVYEFAVNGVKAGENRMTPGWTSYHNRLQYQIYDVTEQIKSGENLLEMTVGNGWYKGILGFMCTSDIYGDRVGAFAELHITYEDGGIEVIGTDENWGVRTGEIRYSEIYMGETIDTDAPQIREGNVSVKDFDKSILTAQENEPVRITERIPAKELIVTPKGERLVDFGQNITGLAEIRIKGYKGQKITIRHAEVLDKDGNFYPETLRQAKSIDTYICNGEDQVFLPHFTFHGFRYICVEGIDEMKPEMFTACVMHSDMESIGSFHTSNKKINQLQSNISWGMRDNFLDIPTDCPQRDERLGWTGDAQVFSWTASYLRNTALFFSKWMRDMFAESSLEKGVPHVVPDILGSYSSSAWSDAAVIIPWVVYQTYGDTRILEENWKCMHEWVDYITNNCEENGLWMTGFQYGDWLALDKEESADRTGATDKYMIANAYYLYVTDLVKQTAEVLGYEDDAAKYASLYEKTLDAFRREYYTETGRIVSETQTGCILALYFNLARENDRGRILKTLLTNIENHKNHLATGFVGTPYICHALSENGAHDMACTLLMREDYPSWLYAVNMGATTIWERWNSIKPDSTFDESGMNSLNHYAYGSIGDWMYRKAAGINQLEPGYKKILIKPMFVKGIEEAEGTFESPYGKIVSGYSCKDGKIHIHAEIPANTTAVIVLPEKGEKIEVGSGVYDYEYDTGTSLKTLRFSMDSTLSEIVAEPLAVQMFNQFAPGMLDGPMVQMAMQMTLAEMLGAAPDARPMFEAVVNALNAQEE</sequence>
<evidence type="ECO:0000256" key="1">
    <source>
        <dbReference type="ARBA" id="ARBA00001445"/>
    </source>
</evidence>
<dbReference type="OrthoDB" id="9761045at2"/>
<dbReference type="AlphaFoldDB" id="A0A5M9HZT0"/>
<reference evidence="8 9" key="1">
    <citation type="submission" date="2019-07" db="EMBL/GenBank/DDBJ databases">
        <authorList>
            <person name="Wongkuna S."/>
            <person name="Scaria J."/>
        </authorList>
    </citation>
    <scope>NUCLEOTIDE SEQUENCE [LARGE SCALE GENOMIC DNA]</scope>
    <source>
        <strain evidence="8 9">SW178</strain>
    </source>
</reference>
<evidence type="ECO:0000313" key="8">
    <source>
        <dbReference type="EMBL" id="KAA8502410.1"/>
    </source>
</evidence>
<organism evidence="8 9">
    <name type="scientific">Mediterraneibacter catenae</name>
    <dbReference type="NCBI Taxonomy" id="2594882"/>
    <lineage>
        <taxon>Bacteria</taxon>
        <taxon>Bacillati</taxon>
        <taxon>Bacillota</taxon>
        <taxon>Clostridia</taxon>
        <taxon>Lachnospirales</taxon>
        <taxon>Lachnospiraceae</taxon>
        <taxon>Mediterraneibacter</taxon>
    </lineage>
</organism>
<gene>
    <name evidence="8" type="ORF">FNY66_01875</name>
</gene>
<feature type="domain" description="Alpha-L-rhamnosidase six-hairpin glycosidase" evidence="6">
    <location>
        <begin position="407"/>
        <end position="749"/>
    </location>
</feature>
<evidence type="ECO:0000259" key="7">
    <source>
        <dbReference type="Pfam" id="PF17390"/>
    </source>
</evidence>
<dbReference type="Pfam" id="PF05592">
    <property type="entry name" value="Bac_rhamnosid"/>
    <property type="match status" value="1"/>
</dbReference>
<evidence type="ECO:0000259" key="4">
    <source>
        <dbReference type="Pfam" id="PF05592"/>
    </source>
</evidence>
<dbReference type="InterPro" id="IPR035396">
    <property type="entry name" value="Bac_rhamnosid6H"/>
</dbReference>
<dbReference type="PIRSF" id="PIRSF010631">
    <property type="entry name" value="A-rhamnsds"/>
    <property type="match status" value="1"/>
</dbReference>
<dbReference type="Gene3D" id="2.60.40.10">
    <property type="entry name" value="Immunoglobulins"/>
    <property type="match status" value="1"/>
</dbReference>
<dbReference type="Pfam" id="PF17389">
    <property type="entry name" value="Bac_rhamnosid6H"/>
    <property type="match status" value="1"/>
</dbReference>
<dbReference type="SUPFAM" id="SSF48208">
    <property type="entry name" value="Six-hairpin glycosidases"/>
    <property type="match status" value="1"/>
</dbReference>
<dbReference type="Gene3D" id="2.60.420.10">
    <property type="entry name" value="Maltose phosphorylase, domain 3"/>
    <property type="match status" value="1"/>
</dbReference>
<dbReference type="Proteomes" id="UP000322025">
    <property type="component" value="Unassembled WGS sequence"/>
</dbReference>
<dbReference type="InterPro" id="IPR013737">
    <property type="entry name" value="Bac_rhamnosid_N"/>
</dbReference>
<dbReference type="InterPro" id="IPR013783">
    <property type="entry name" value="Ig-like_fold"/>
</dbReference>
<accession>A0A5M9HZT0</accession>
<comment type="catalytic activity">
    <reaction evidence="1">
        <text>Hydrolysis of terminal non-reducing alpha-L-rhamnose residues in alpha-L-rhamnosides.</text>
        <dbReference type="EC" id="3.2.1.40"/>
    </reaction>
</comment>
<dbReference type="EC" id="3.2.1.40" evidence="2"/>
<dbReference type="PANTHER" id="PTHR33307">
    <property type="entry name" value="ALPHA-RHAMNOSIDASE (EUROFUNG)"/>
    <property type="match status" value="1"/>
</dbReference>
<comment type="caution">
    <text evidence="8">The sequence shown here is derived from an EMBL/GenBank/DDBJ whole genome shotgun (WGS) entry which is preliminary data.</text>
</comment>
<name>A0A5M9HZT0_9FIRM</name>
<dbReference type="GO" id="GO:0005975">
    <property type="term" value="P:carbohydrate metabolic process"/>
    <property type="evidence" value="ECO:0007669"/>
    <property type="project" value="InterPro"/>
</dbReference>
<dbReference type="InterPro" id="IPR008928">
    <property type="entry name" value="6-hairpin_glycosidase_sf"/>
</dbReference>
<dbReference type="InterPro" id="IPR012341">
    <property type="entry name" value="6hp_glycosidase-like_sf"/>
</dbReference>
<dbReference type="InterPro" id="IPR008902">
    <property type="entry name" value="Rhamnosid_concanavalin"/>
</dbReference>
<dbReference type="PANTHER" id="PTHR33307:SF6">
    <property type="entry name" value="ALPHA-RHAMNOSIDASE (EUROFUNG)-RELATED"/>
    <property type="match status" value="1"/>
</dbReference>
<dbReference type="InterPro" id="IPR035398">
    <property type="entry name" value="Bac_rhamnosid_C"/>
</dbReference>
<feature type="domain" description="Alpha-L-rhamnosidase C-terminal" evidence="7">
    <location>
        <begin position="752"/>
        <end position="826"/>
    </location>
</feature>
<dbReference type="Pfam" id="PF25788">
    <property type="entry name" value="Ig_Rha78A_N"/>
    <property type="match status" value="1"/>
</dbReference>
<protein>
    <recommendedName>
        <fullName evidence="2">alpha-L-rhamnosidase</fullName>
        <ecNumber evidence="2">3.2.1.40</ecNumber>
    </recommendedName>
</protein>
<dbReference type="Gene3D" id="1.50.10.10">
    <property type="match status" value="1"/>
</dbReference>
<dbReference type="Gene3D" id="2.60.120.260">
    <property type="entry name" value="Galactose-binding domain-like"/>
    <property type="match status" value="2"/>
</dbReference>
<feature type="domain" description="Bacterial alpha-L-rhamnosidase N-terminal" evidence="5">
    <location>
        <begin position="136"/>
        <end position="295"/>
    </location>
</feature>